<evidence type="ECO:0000313" key="3">
    <source>
        <dbReference type="Proteomes" id="UP000800093"/>
    </source>
</evidence>
<dbReference type="Proteomes" id="UP000800093">
    <property type="component" value="Unassembled WGS sequence"/>
</dbReference>
<keyword evidence="3" id="KW-1185">Reference proteome</keyword>
<comment type="caution">
    <text evidence="2">The sequence shown here is derived from an EMBL/GenBank/DDBJ whole genome shotgun (WGS) entry which is preliminary data.</text>
</comment>
<feature type="region of interest" description="Disordered" evidence="1">
    <location>
        <begin position="24"/>
        <end position="55"/>
    </location>
</feature>
<evidence type="ECO:0000256" key="1">
    <source>
        <dbReference type="SAM" id="MobiDB-lite"/>
    </source>
</evidence>
<dbReference type="AlphaFoldDB" id="A0A9P4N5F9"/>
<protein>
    <submittedName>
        <fullName evidence="2">Uncharacterized protein</fullName>
    </submittedName>
</protein>
<sequence length="230" mass="25810">MWEKGFAGLGRGIVTNDSWARTCHGTRDRPVKRRETKQPTTFDSIANVPNTPRPDDAPFFKLRARRLPPSPTTQNCVAPGQERNRTSPAVHLVPREYSRQEEDATKTATQANKQLHRDPVILIVSSWSLNNPSPTLPGQSKEVLRDLKQANEVDALLTRSFEIVSSRIYSFYDNGSTVEETAEVLSSVLYKAENFAMEGSEGAICVLQDHFPRYEHELFDDACKGKTAYG</sequence>
<name>A0A9P4N5F9_9PLEO</name>
<dbReference type="EMBL" id="ML986711">
    <property type="protein sequence ID" value="KAF2259391.1"/>
    <property type="molecule type" value="Genomic_DNA"/>
</dbReference>
<reference evidence="3" key="1">
    <citation type="journal article" date="2020" name="Stud. Mycol.">
        <title>101 Dothideomycetes genomes: A test case for predicting lifestyles and emergence of pathogens.</title>
        <authorList>
            <person name="Haridas S."/>
            <person name="Albert R."/>
            <person name="Binder M."/>
            <person name="Bloem J."/>
            <person name="LaButti K."/>
            <person name="Salamov A."/>
            <person name="Andreopoulos B."/>
            <person name="Baker S."/>
            <person name="Barry K."/>
            <person name="Bills G."/>
            <person name="Bluhm B."/>
            <person name="Cannon C."/>
            <person name="Castanera R."/>
            <person name="Culley D."/>
            <person name="Daum C."/>
            <person name="Ezra D."/>
            <person name="Gonzalez J."/>
            <person name="Henrissat B."/>
            <person name="Kuo A."/>
            <person name="Liang C."/>
            <person name="Lipzen A."/>
            <person name="Lutzoni F."/>
            <person name="Magnuson J."/>
            <person name="Mondo S."/>
            <person name="Nolan M."/>
            <person name="Ohm R."/>
            <person name="Pangilinan J."/>
            <person name="Park H.-J."/>
            <person name="Ramirez L."/>
            <person name="Alfaro M."/>
            <person name="Sun H."/>
            <person name="Tritt A."/>
            <person name="Yoshinaga Y."/>
            <person name="Zwiers L.-H."/>
            <person name="Turgeon B."/>
            <person name="Goodwin S."/>
            <person name="Spatafora J."/>
            <person name="Crous P."/>
            <person name="Grigoriev I."/>
        </authorList>
    </citation>
    <scope>NUCLEOTIDE SEQUENCE [LARGE SCALE GENOMIC DNA]</scope>
    <source>
        <strain evidence="3">CBS 304.66</strain>
    </source>
</reference>
<gene>
    <name evidence="2" type="ORF">CC78DRAFT_586040</name>
</gene>
<feature type="compositionally biased region" description="Polar residues" evidence="1">
    <location>
        <begin position="38"/>
        <end position="50"/>
    </location>
</feature>
<accession>A0A9P4N5F9</accession>
<evidence type="ECO:0000313" key="2">
    <source>
        <dbReference type="EMBL" id="KAF2259391.1"/>
    </source>
</evidence>
<feature type="region of interest" description="Disordered" evidence="1">
    <location>
        <begin position="66"/>
        <end position="85"/>
    </location>
</feature>
<organism evidence="2 3">
    <name type="scientific">Lojkania enalia</name>
    <dbReference type="NCBI Taxonomy" id="147567"/>
    <lineage>
        <taxon>Eukaryota</taxon>
        <taxon>Fungi</taxon>
        <taxon>Dikarya</taxon>
        <taxon>Ascomycota</taxon>
        <taxon>Pezizomycotina</taxon>
        <taxon>Dothideomycetes</taxon>
        <taxon>Pleosporomycetidae</taxon>
        <taxon>Pleosporales</taxon>
        <taxon>Pleosporales incertae sedis</taxon>
        <taxon>Lojkania</taxon>
    </lineage>
</organism>
<proteinExistence type="predicted"/>